<organism evidence="1 2">
    <name type="scientific">Ancylostoma ceylanicum</name>
    <dbReference type="NCBI Taxonomy" id="53326"/>
    <lineage>
        <taxon>Eukaryota</taxon>
        <taxon>Metazoa</taxon>
        <taxon>Ecdysozoa</taxon>
        <taxon>Nematoda</taxon>
        <taxon>Chromadorea</taxon>
        <taxon>Rhabditida</taxon>
        <taxon>Rhabditina</taxon>
        <taxon>Rhabditomorpha</taxon>
        <taxon>Strongyloidea</taxon>
        <taxon>Ancylostomatidae</taxon>
        <taxon>Ancylostomatinae</taxon>
        <taxon>Ancylostoma</taxon>
    </lineage>
</organism>
<dbReference type="Proteomes" id="UP000024635">
    <property type="component" value="Unassembled WGS sequence"/>
</dbReference>
<evidence type="ECO:0000313" key="2">
    <source>
        <dbReference type="Proteomes" id="UP000024635"/>
    </source>
</evidence>
<name>A0A016SUE6_9BILA</name>
<protein>
    <submittedName>
        <fullName evidence="1">Uncharacterized protein</fullName>
    </submittedName>
</protein>
<keyword evidence="2" id="KW-1185">Reference proteome</keyword>
<dbReference type="EMBL" id="JARK01001511">
    <property type="protein sequence ID" value="EYB94140.1"/>
    <property type="molecule type" value="Genomic_DNA"/>
</dbReference>
<proteinExistence type="predicted"/>
<dbReference type="AlphaFoldDB" id="A0A016SUE6"/>
<evidence type="ECO:0000313" key="1">
    <source>
        <dbReference type="EMBL" id="EYB94140.1"/>
    </source>
</evidence>
<gene>
    <name evidence="1" type="primary">Acey_s0175.g512</name>
    <name evidence="1" type="ORF">Y032_0175g512</name>
</gene>
<sequence length="136" mass="15347">MQPSSAIGQFMLPANRRARLPALSRSVLNKYLQQHDRVNQQKQEQGKIPLQPSIFAEYMLGDAQRGTMNVITTDYCEQWDSGSITRKEMEHSIMRSLDSFVAQSSNRQDGSSSLRNQWGSRRIGLSLALATNCGDR</sequence>
<accession>A0A016SUE6</accession>
<comment type="caution">
    <text evidence="1">The sequence shown here is derived from an EMBL/GenBank/DDBJ whole genome shotgun (WGS) entry which is preliminary data.</text>
</comment>
<reference evidence="2" key="1">
    <citation type="journal article" date="2015" name="Nat. Genet.">
        <title>The genome and transcriptome of the zoonotic hookworm Ancylostoma ceylanicum identify infection-specific gene families.</title>
        <authorList>
            <person name="Schwarz E.M."/>
            <person name="Hu Y."/>
            <person name="Antoshechkin I."/>
            <person name="Miller M.M."/>
            <person name="Sternberg P.W."/>
            <person name="Aroian R.V."/>
        </authorList>
    </citation>
    <scope>NUCLEOTIDE SEQUENCE</scope>
    <source>
        <strain evidence="2">HY135</strain>
    </source>
</reference>